<proteinExistence type="inferred from homology"/>
<dbReference type="InterPro" id="IPR021825">
    <property type="entry name" value="RETICULATA-related"/>
</dbReference>
<keyword evidence="4" id="KW-0934">Plastid</keyword>
<dbReference type="Pfam" id="PF11891">
    <property type="entry name" value="RETICULATA-like"/>
    <property type="match status" value="1"/>
</dbReference>
<evidence type="ECO:0000259" key="11">
    <source>
        <dbReference type="PROSITE" id="PS50195"/>
    </source>
</evidence>
<dbReference type="eggNOG" id="KOG2273">
    <property type="taxonomic scope" value="Eukaryota"/>
</dbReference>
<evidence type="ECO:0000256" key="6">
    <source>
        <dbReference type="ARBA" id="ARBA00022946"/>
    </source>
</evidence>
<keyword evidence="7" id="KW-1133">Transmembrane helix</keyword>
<dbReference type="CDD" id="cd07596">
    <property type="entry name" value="BAR_SNX"/>
    <property type="match status" value="1"/>
</dbReference>
<feature type="region of interest" description="Disordered" evidence="10">
    <location>
        <begin position="47"/>
        <end position="123"/>
    </location>
</feature>
<keyword evidence="6" id="KW-0809">Transit peptide</keyword>
<dbReference type="Pfam" id="PF00787">
    <property type="entry name" value="PX"/>
    <property type="match status" value="1"/>
</dbReference>
<evidence type="ECO:0000256" key="2">
    <source>
        <dbReference type="ARBA" id="ARBA00010793"/>
    </source>
</evidence>
<sequence>MAIFRSEGLKQNKYLPGPHLALSVRYEKCVALLAAYQTLAFPGFDSQTPRLHPESHFPSRPRPQSSPPPPGPAMVGADAESSAVVDAGEGHGDLALDSSSAASTDPLLHPPPSPSSTPSSPTAIADHDAFIEEDGEDDSAPHVPSASDEAAPEFVQITVSEPKKHAEPAAGAAGVIPGSGSYFSYLITTRAADGGLFRVRRRFRDVVALADRLAAAYRGLFVPARPDKSIVEGQVMQRHEFVNQRCAALQRYLGRLAAHPTIGRSAELHDFLTEPSGIPTSAGESPRSDPALSAAMSAAAVTAPTAPAKPGRDIFGMFKDLKQTVANGLVAVRPPPVEEETDAKFVMHKAKLEYFEQHLTTASQQVEALLKAYDDLKATTGQLGMTFIKLAKFEKEQDTCNSQRKRAVDMSNFANAVINMSRSQTKLNAKIEIHLGTIYEYLETMTSVRNAFTDRANALLRVQSLSGDLFLLHTQAAKLESVSSRGMGQERIRYQKIEELKETIRKTEDAKGNARQEYELIKENNMNEIIRFNKEKRHGLVEMLKGFVRNQVSYSEHISSIWTKLHGGVKQVQPFLFHSTCSFYSFPVKKFSWVISGIGLSELQNCAPRQRGSARGNGRLRVCFTLPQRPQAAPCSLSGLAPFPLAAGASAPRLRLRRMLPPAPTRNPGACRFIPLLPPKPLLSPAAASASSRGGLCVAAASRRDFLLLVPSIAAASTVLQSLPLSASAADDEKQAASPAPGPAAAPAPTSAGEPEAEALSRVYDATVIGEPQAVGKDARRRVWEKLMAARVVYLGEAELVPDRDDRVLELEVVRKLAARCAEAGRSISLALEAFPCNLQEQLNQFMDRRIDGNNLRLYTSHWAPERWQEYEPLLNYCRDNGVKLVACGTPLEVSRTVQAEGIRGLSKAQRKLYAPPAGSGFISGFTSISGRSLIDKISAIHGSPFGPSSYLSAQARVVDDYTMSQKIMKEITNGDPSGMLVVVTGSSHVIYGSRGIGVPARISKKMQKKKQVVVLLNPERQGIRREGEIPVADFLWYSAAKPCSRNCFDRAEIARVMNAAGRRREALPQDLQKGIDLGVVSPEILQNFFDLEKYPVMAELIHRFQGFRERLLADPKFLHRLAIEEGISITTTLIAQYEKRKGRFLEEIDYVLTDTIRGSVVDFFTVWLPAPTISLLSLGDNGSGESLELLKGLLGSLPDNAFQKGIMGQNWNTNQRFASVLMGGIKLAGVGFISSIGAGVASDVLYAARRVLRPSTSVETARRRTPIWKSATVYSCFLGTSANLRYQVIAGLVEHRLGEYLMAYYNQPLLANLLSFVSRTINSYWGTQQWIDLARATGLQTSKKELPSPEISNLPDMPLLECGTTEVQNMDDSNKQQPMK</sequence>
<dbReference type="EnsemblPlants" id="ORUFI01G39140.1">
    <property type="protein sequence ID" value="ORUFI01G39140.1"/>
    <property type="gene ID" value="ORUFI01G39140"/>
</dbReference>
<organism evidence="12 13">
    <name type="scientific">Oryza rufipogon</name>
    <name type="common">Brownbeard rice</name>
    <name type="synonym">Asian wild rice</name>
    <dbReference type="NCBI Taxonomy" id="4529"/>
    <lineage>
        <taxon>Eukaryota</taxon>
        <taxon>Viridiplantae</taxon>
        <taxon>Streptophyta</taxon>
        <taxon>Embryophyta</taxon>
        <taxon>Tracheophyta</taxon>
        <taxon>Spermatophyta</taxon>
        <taxon>Magnoliopsida</taxon>
        <taxon>Liliopsida</taxon>
        <taxon>Poales</taxon>
        <taxon>Poaceae</taxon>
        <taxon>BOP clade</taxon>
        <taxon>Oryzoideae</taxon>
        <taxon>Oryzeae</taxon>
        <taxon>Oryzinae</taxon>
        <taxon>Oryza</taxon>
    </lineage>
</organism>
<keyword evidence="9" id="KW-0175">Coiled coil</keyword>
<dbReference type="InterPro" id="IPR015404">
    <property type="entry name" value="Vps5_C"/>
</dbReference>
<dbReference type="PANTHER" id="PTHR31620">
    <property type="entry name" value="PROTEIN RETICULATA-RELATED 2, CHLOROPLASTIC-RELATED"/>
    <property type="match status" value="1"/>
</dbReference>
<dbReference type="Gramene" id="ORUFI01G39140.1">
    <property type="protein sequence ID" value="ORUFI01G39140.1"/>
    <property type="gene ID" value="ORUFI01G39140"/>
</dbReference>
<dbReference type="HOGENOM" id="CLU_003847_0_0_1"/>
<dbReference type="Pfam" id="PF09325">
    <property type="entry name" value="Vps5"/>
    <property type="match status" value="1"/>
</dbReference>
<accession>A0A0E0N4E3</accession>
<feature type="region of interest" description="Disordered" evidence="10">
    <location>
        <begin position="730"/>
        <end position="757"/>
    </location>
</feature>
<dbReference type="GO" id="GO:0005768">
    <property type="term" value="C:endosome"/>
    <property type="evidence" value="ECO:0007669"/>
    <property type="project" value="UniProtKB-ARBA"/>
</dbReference>
<keyword evidence="3" id="KW-0150">Chloroplast</keyword>
<dbReference type="Pfam" id="PF04187">
    <property type="entry name" value="Cofac_haem_bdg"/>
    <property type="match status" value="1"/>
</dbReference>
<evidence type="ECO:0000256" key="9">
    <source>
        <dbReference type="SAM" id="Coils"/>
    </source>
</evidence>
<dbReference type="SUPFAM" id="SSF64268">
    <property type="entry name" value="PX domain"/>
    <property type="match status" value="1"/>
</dbReference>
<reference evidence="13" key="1">
    <citation type="submission" date="2013-06" db="EMBL/GenBank/DDBJ databases">
        <authorList>
            <person name="Zhao Q."/>
        </authorList>
    </citation>
    <scope>NUCLEOTIDE SEQUENCE</scope>
    <source>
        <strain evidence="13">cv. W1943</strain>
    </source>
</reference>
<feature type="coiled-coil region" evidence="9">
    <location>
        <begin position="497"/>
        <end position="524"/>
    </location>
</feature>
<dbReference type="SUPFAM" id="SSF159501">
    <property type="entry name" value="EreA/ChaN-like"/>
    <property type="match status" value="1"/>
</dbReference>
<dbReference type="InterPro" id="IPR027267">
    <property type="entry name" value="AH/BAR_dom_sf"/>
</dbReference>
<dbReference type="SMART" id="SM00312">
    <property type="entry name" value="PX"/>
    <property type="match status" value="1"/>
</dbReference>
<reference evidence="12" key="2">
    <citation type="submission" date="2015-06" db="UniProtKB">
        <authorList>
            <consortium name="EnsemblPlants"/>
        </authorList>
    </citation>
    <scope>IDENTIFICATION</scope>
</reference>
<keyword evidence="13" id="KW-1185">Reference proteome</keyword>
<dbReference type="PROSITE" id="PS50195">
    <property type="entry name" value="PX"/>
    <property type="match status" value="1"/>
</dbReference>
<dbReference type="PANTHER" id="PTHR31620:SF2">
    <property type="entry name" value="PROTEIN RETICULATA-RELATED 5, CHLOROPLASTIC"/>
    <property type="match status" value="1"/>
</dbReference>
<dbReference type="CDD" id="cd14727">
    <property type="entry name" value="ChanN-like"/>
    <property type="match status" value="1"/>
</dbReference>
<evidence type="ECO:0000256" key="3">
    <source>
        <dbReference type="ARBA" id="ARBA00022528"/>
    </source>
</evidence>
<keyword evidence="8" id="KW-0472">Membrane</keyword>
<evidence type="ECO:0000256" key="7">
    <source>
        <dbReference type="ARBA" id="ARBA00022989"/>
    </source>
</evidence>
<dbReference type="InterPro" id="IPR001683">
    <property type="entry name" value="PX_dom"/>
</dbReference>
<evidence type="ECO:0000256" key="1">
    <source>
        <dbReference type="ARBA" id="ARBA00004508"/>
    </source>
</evidence>
<feature type="compositionally biased region" description="Pro residues" evidence="10">
    <location>
        <begin position="60"/>
        <end position="72"/>
    </location>
</feature>
<dbReference type="GO" id="GO:0031969">
    <property type="term" value="C:chloroplast membrane"/>
    <property type="evidence" value="ECO:0007669"/>
    <property type="project" value="UniProtKB-SubCell"/>
</dbReference>
<comment type="subcellular location">
    <subcellularLocation>
        <location evidence="1">Plastid</location>
        <location evidence="1">Chloroplast membrane</location>
        <topology evidence="1">Multi-pass membrane protein</topology>
    </subcellularLocation>
</comment>
<dbReference type="InterPro" id="IPR007314">
    <property type="entry name" value="Cofac_haem-bd_dom"/>
</dbReference>
<name>A0A0E0N4E3_ORYRU</name>
<dbReference type="Proteomes" id="UP000008022">
    <property type="component" value="Unassembled WGS sequence"/>
</dbReference>
<dbReference type="OMA" id="ELQNCAP"/>
<evidence type="ECO:0000256" key="10">
    <source>
        <dbReference type="SAM" id="MobiDB-lite"/>
    </source>
</evidence>
<dbReference type="Gene3D" id="1.20.1270.60">
    <property type="entry name" value="Arfaptin homology (AH) domain/BAR domain"/>
    <property type="match status" value="1"/>
</dbReference>
<feature type="compositionally biased region" description="Low complexity" evidence="10">
    <location>
        <begin position="95"/>
        <end position="107"/>
    </location>
</feature>
<evidence type="ECO:0000256" key="5">
    <source>
        <dbReference type="ARBA" id="ARBA00022692"/>
    </source>
</evidence>
<protein>
    <recommendedName>
        <fullName evidence="11">PX domain-containing protein</fullName>
    </recommendedName>
</protein>
<feature type="domain" description="PX" evidence="11">
    <location>
        <begin position="163"/>
        <end position="279"/>
    </location>
</feature>
<keyword evidence="5" id="KW-0812">Transmembrane</keyword>
<dbReference type="STRING" id="4529.A0A0E0N4E3"/>
<evidence type="ECO:0000256" key="4">
    <source>
        <dbReference type="ARBA" id="ARBA00022640"/>
    </source>
</evidence>
<comment type="similarity">
    <text evidence="2">Belongs to the RETICULATA family.</text>
</comment>
<dbReference type="Gene3D" id="3.40.50.11550">
    <property type="match status" value="1"/>
</dbReference>
<evidence type="ECO:0000313" key="12">
    <source>
        <dbReference type="EnsemblPlants" id="ORUFI01G39140.1"/>
    </source>
</evidence>
<evidence type="ECO:0000313" key="13">
    <source>
        <dbReference type="Proteomes" id="UP000008022"/>
    </source>
</evidence>
<dbReference type="Gene3D" id="3.30.1520.10">
    <property type="entry name" value="Phox-like domain"/>
    <property type="match status" value="1"/>
</dbReference>
<dbReference type="SUPFAM" id="SSF103657">
    <property type="entry name" value="BAR/IMD domain-like"/>
    <property type="match status" value="1"/>
</dbReference>
<dbReference type="GO" id="GO:0035091">
    <property type="term" value="F:phosphatidylinositol binding"/>
    <property type="evidence" value="ECO:0007669"/>
    <property type="project" value="InterPro"/>
</dbReference>
<dbReference type="InterPro" id="IPR036871">
    <property type="entry name" value="PX_dom_sf"/>
</dbReference>
<evidence type="ECO:0000256" key="8">
    <source>
        <dbReference type="ARBA" id="ARBA00023136"/>
    </source>
</evidence>